<reference evidence="2 3" key="1">
    <citation type="submission" date="2014-04" db="EMBL/GenBank/DDBJ databases">
        <authorList>
            <consortium name="DOE Joint Genome Institute"/>
            <person name="Kuo A."/>
            <person name="Girlanda M."/>
            <person name="Perotto S."/>
            <person name="Kohler A."/>
            <person name="Nagy L.G."/>
            <person name="Floudas D."/>
            <person name="Copeland A."/>
            <person name="Barry K.W."/>
            <person name="Cichocki N."/>
            <person name="Veneault-Fourrey C."/>
            <person name="LaButti K."/>
            <person name="Lindquist E.A."/>
            <person name="Lipzen A."/>
            <person name="Lundell T."/>
            <person name="Morin E."/>
            <person name="Murat C."/>
            <person name="Sun H."/>
            <person name="Tunlid A."/>
            <person name="Henrissat B."/>
            <person name="Grigoriev I.V."/>
            <person name="Hibbett D.S."/>
            <person name="Martin F."/>
            <person name="Nordberg H.P."/>
            <person name="Cantor M.N."/>
            <person name="Hua S.X."/>
        </authorList>
    </citation>
    <scope>NUCLEOTIDE SEQUENCE [LARGE SCALE GENOMIC DNA]</scope>
    <source>
        <strain evidence="2 3">MUT 4182</strain>
    </source>
</reference>
<dbReference type="InterPro" id="IPR011009">
    <property type="entry name" value="Kinase-like_dom_sf"/>
</dbReference>
<evidence type="ECO:0000259" key="1">
    <source>
        <dbReference type="PROSITE" id="PS50011"/>
    </source>
</evidence>
<protein>
    <recommendedName>
        <fullName evidence="1">Protein kinase domain-containing protein</fullName>
    </recommendedName>
</protein>
<keyword evidence="3" id="KW-1185">Reference proteome</keyword>
<organism evidence="2 3">
    <name type="scientific">Tulasnella calospora MUT 4182</name>
    <dbReference type="NCBI Taxonomy" id="1051891"/>
    <lineage>
        <taxon>Eukaryota</taxon>
        <taxon>Fungi</taxon>
        <taxon>Dikarya</taxon>
        <taxon>Basidiomycota</taxon>
        <taxon>Agaricomycotina</taxon>
        <taxon>Agaricomycetes</taxon>
        <taxon>Cantharellales</taxon>
        <taxon>Tulasnellaceae</taxon>
        <taxon>Tulasnella</taxon>
    </lineage>
</organism>
<dbReference type="Pfam" id="PF07714">
    <property type="entry name" value="PK_Tyr_Ser-Thr"/>
    <property type="match status" value="1"/>
</dbReference>
<dbReference type="HOGENOM" id="CLU_000288_7_22_1"/>
<dbReference type="Proteomes" id="UP000054248">
    <property type="component" value="Unassembled WGS sequence"/>
</dbReference>
<proteinExistence type="predicted"/>
<dbReference type="AlphaFoldDB" id="A0A0C3QL24"/>
<reference evidence="3" key="2">
    <citation type="submission" date="2015-01" db="EMBL/GenBank/DDBJ databases">
        <title>Evolutionary Origins and Diversification of the Mycorrhizal Mutualists.</title>
        <authorList>
            <consortium name="DOE Joint Genome Institute"/>
            <consortium name="Mycorrhizal Genomics Consortium"/>
            <person name="Kohler A."/>
            <person name="Kuo A."/>
            <person name="Nagy L.G."/>
            <person name="Floudas D."/>
            <person name="Copeland A."/>
            <person name="Barry K.W."/>
            <person name="Cichocki N."/>
            <person name="Veneault-Fourrey C."/>
            <person name="LaButti K."/>
            <person name="Lindquist E.A."/>
            <person name="Lipzen A."/>
            <person name="Lundell T."/>
            <person name="Morin E."/>
            <person name="Murat C."/>
            <person name="Riley R."/>
            <person name="Ohm R."/>
            <person name="Sun H."/>
            <person name="Tunlid A."/>
            <person name="Henrissat B."/>
            <person name="Grigoriev I.V."/>
            <person name="Hibbett D.S."/>
            <person name="Martin F."/>
        </authorList>
    </citation>
    <scope>NUCLEOTIDE SEQUENCE [LARGE SCALE GENOMIC DNA]</scope>
    <source>
        <strain evidence="3">MUT 4182</strain>
    </source>
</reference>
<dbReference type="InterPro" id="IPR001245">
    <property type="entry name" value="Ser-Thr/Tyr_kinase_cat_dom"/>
</dbReference>
<dbReference type="GO" id="GO:0005524">
    <property type="term" value="F:ATP binding"/>
    <property type="evidence" value="ECO:0007669"/>
    <property type="project" value="InterPro"/>
</dbReference>
<gene>
    <name evidence="2" type="ORF">M407DRAFT_45230</name>
</gene>
<sequence length="84" mass="9638">ELKIWAKVDHPNVLPLIGYYLSENYEIAQFISPFMAKGNVTQYLERNQVDLFERLDIVRDITAGMDYLHSCDPPICHGDLKPAS</sequence>
<dbReference type="SUPFAM" id="SSF56112">
    <property type="entry name" value="Protein kinase-like (PK-like)"/>
    <property type="match status" value="1"/>
</dbReference>
<accession>A0A0C3QL24</accession>
<evidence type="ECO:0000313" key="2">
    <source>
        <dbReference type="EMBL" id="KIO28211.1"/>
    </source>
</evidence>
<dbReference type="PANTHER" id="PTHR44329">
    <property type="entry name" value="SERINE/THREONINE-PROTEIN KINASE TNNI3K-RELATED"/>
    <property type="match status" value="1"/>
</dbReference>
<dbReference type="PROSITE" id="PS50011">
    <property type="entry name" value="PROTEIN_KINASE_DOM"/>
    <property type="match status" value="1"/>
</dbReference>
<dbReference type="EMBL" id="KN822997">
    <property type="protein sequence ID" value="KIO28211.1"/>
    <property type="molecule type" value="Genomic_DNA"/>
</dbReference>
<dbReference type="InterPro" id="IPR051681">
    <property type="entry name" value="Ser/Thr_Kinases-Pseudokinases"/>
</dbReference>
<dbReference type="Gene3D" id="1.10.510.10">
    <property type="entry name" value="Transferase(Phosphotransferase) domain 1"/>
    <property type="match status" value="1"/>
</dbReference>
<dbReference type="InterPro" id="IPR000719">
    <property type="entry name" value="Prot_kinase_dom"/>
</dbReference>
<feature type="domain" description="Protein kinase" evidence="1">
    <location>
        <begin position="1"/>
        <end position="84"/>
    </location>
</feature>
<evidence type="ECO:0000313" key="3">
    <source>
        <dbReference type="Proteomes" id="UP000054248"/>
    </source>
</evidence>
<feature type="non-terminal residue" evidence="2">
    <location>
        <position position="1"/>
    </location>
</feature>
<dbReference type="STRING" id="1051891.A0A0C3QL24"/>
<feature type="non-terminal residue" evidence="2">
    <location>
        <position position="84"/>
    </location>
</feature>
<dbReference type="GO" id="GO:0004674">
    <property type="term" value="F:protein serine/threonine kinase activity"/>
    <property type="evidence" value="ECO:0007669"/>
    <property type="project" value="TreeGrafter"/>
</dbReference>
<dbReference type="OrthoDB" id="3260955at2759"/>
<name>A0A0C3QL24_9AGAM</name>